<dbReference type="Gene3D" id="1.20.120.1080">
    <property type="match status" value="1"/>
</dbReference>
<keyword evidence="3" id="KW-0547">Nucleotide-binding</keyword>
<sequence length="722" mass="82326">MSKRKNESSDSNKKAMKKLKEQQNNEEECENTTTTTTTSNNNNITSKFTIDQWIPKKETFSKRYYDILEKRKELPVWKQKEDFIKIVKENQVVILVGETGSGKTTQIPQFVVDAGLIRPGKMVGVTQPRRVAAISVAKRVSEEMDFELGEEVGYSIRFEELSSSRTFMKYLTDGMLLRESMSDPTLNKYDVIILDEAHERTLSTDILFGLIKDILKRRSDLKLIVMSATLEAGKFQKYFENAPLIKVPGRLHPVEIFYTQEAAKDYLESAVRTVIDIHKTEGPGDILVFLTGEEEIEDTCAKIQRETREKGLPPMKTLPLYSSLPIYQQSKIFDTCKERKCIVATNIAETSLTIDGIVFVVDPGFSKQKTYNPRTRVESLLVAPISKASANQRAGRAGRTRPGKCYRLYTEKAFKELMIQQTHPEILRSNLASVVLQLLKLGVVDLVHFDFMDPPVPDTLIRALEVLHYLGALDDEGQLTETGSIMSEFPLDPQLSKMLIFSSENGCSNEILTIAAMLSAPNCFMRPKDNRIEADSAKKSFDHFDGDHLTMLNVYHSFKKNGEDPTWCYENFLNHRAIKQADSVRSQLARILTRFKLSLVSGDVNSKYYYENIKKCIAAGFFMQVAKCEKKNIYFTLGDEQSVIFHPSTGLTRRPEFCIYNEFVLTSENYIRTITDVKFDWLLELAPNYFKQKSFPKKTKEAIQRAQRLYSGSSSSSSSYKK</sequence>
<dbReference type="FunFam" id="1.20.120.1080:FF:000003">
    <property type="entry name" value="Pre-mRNA-splicing factor ATP-dependent RNA helicase PRP43"/>
    <property type="match status" value="1"/>
</dbReference>
<dbReference type="GO" id="GO:0005681">
    <property type="term" value="C:spliceosomal complex"/>
    <property type="evidence" value="ECO:0007669"/>
    <property type="project" value="TreeGrafter"/>
</dbReference>
<keyword evidence="2" id="KW-0507">mRNA processing</keyword>
<evidence type="ECO:0000256" key="8">
    <source>
        <dbReference type="ARBA" id="ARBA00047984"/>
    </source>
</evidence>
<dbReference type="EC" id="3.6.4.13" evidence="1"/>
<dbReference type="FunFam" id="3.40.50.300:FF:001682">
    <property type="entry name" value="Putative pre-mRNA splicing factor ATP-dependent RNA helicase"/>
    <property type="match status" value="1"/>
</dbReference>
<dbReference type="PROSITE" id="PS51194">
    <property type="entry name" value="HELICASE_CTER"/>
    <property type="match status" value="1"/>
</dbReference>
<evidence type="ECO:0000256" key="1">
    <source>
        <dbReference type="ARBA" id="ARBA00012552"/>
    </source>
</evidence>
<keyword evidence="13" id="KW-1185">Reference proteome</keyword>
<dbReference type="PANTHER" id="PTHR18934:SF109">
    <property type="entry name" value="ATP-DEPENDENT RNA HELICASE DHX15 HOMOLOG"/>
    <property type="match status" value="1"/>
</dbReference>
<evidence type="ECO:0000313" key="13">
    <source>
        <dbReference type="Proteomes" id="UP001344447"/>
    </source>
</evidence>
<evidence type="ECO:0000256" key="4">
    <source>
        <dbReference type="ARBA" id="ARBA00022801"/>
    </source>
</evidence>
<gene>
    <name evidence="12" type="ORF">RB653_000819</name>
</gene>
<feature type="domain" description="Helicase C-terminal" evidence="11">
    <location>
        <begin position="270"/>
        <end position="442"/>
    </location>
</feature>
<dbReference type="Pfam" id="PF00271">
    <property type="entry name" value="Helicase_C"/>
    <property type="match status" value="1"/>
</dbReference>
<keyword evidence="6" id="KW-0067">ATP-binding</keyword>
<accession>A0AAN7U3D6</accession>
<reference evidence="12 13" key="1">
    <citation type="submission" date="2023-11" db="EMBL/GenBank/DDBJ databases">
        <title>Dfirmibasis_genome.</title>
        <authorList>
            <person name="Edelbroek B."/>
            <person name="Kjellin J."/>
            <person name="Jerlstrom-Hultqvist J."/>
            <person name="Soderbom F."/>
        </authorList>
    </citation>
    <scope>NUCLEOTIDE SEQUENCE [LARGE SCALE GENOMIC DNA]</scope>
    <source>
        <strain evidence="12 13">TNS-C-14</strain>
    </source>
</reference>
<dbReference type="AlphaFoldDB" id="A0AAN7U3D6"/>
<feature type="compositionally biased region" description="Basic and acidic residues" evidence="9">
    <location>
        <begin position="1"/>
        <end position="23"/>
    </location>
</feature>
<dbReference type="Proteomes" id="UP001344447">
    <property type="component" value="Unassembled WGS sequence"/>
</dbReference>
<protein>
    <recommendedName>
        <fullName evidence="1">RNA helicase</fullName>
        <ecNumber evidence="1">3.6.4.13</ecNumber>
    </recommendedName>
</protein>
<dbReference type="InterPro" id="IPR014001">
    <property type="entry name" value="Helicase_ATP-bd"/>
</dbReference>
<comment type="catalytic activity">
    <reaction evidence="8">
        <text>ATP + H2O = ADP + phosphate + H(+)</text>
        <dbReference type="Rhea" id="RHEA:13065"/>
        <dbReference type="ChEBI" id="CHEBI:15377"/>
        <dbReference type="ChEBI" id="CHEBI:15378"/>
        <dbReference type="ChEBI" id="CHEBI:30616"/>
        <dbReference type="ChEBI" id="CHEBI:43474"/>
        <dbReference type="ChEBI" id="CHEBI:456216"/>
        <dbReference type="EC" id="3.6.4.13"/>
    </reaction>
</comment>
<dbReference type="SMART" id="SM00847">
    <property type="entry name" value="HA2"/>
    <property type="match status" value="1"/>
</dbReference>
<dbReference type="InterPro" id="IPR044756">
    <property type="entry name" value="DHX15_DEXHc"/>
</dbReference>
<organism evidence="12 13">
    <name type="scientific">Dictyostelium firmibasis</name>
    <dbReference type="NCBI Taxonomy" id="79012"/>
    <lineage>
        <taxon>Eukaryota</taxon>
        <taxon>Amoebozoa</taxon>
        <taxon>Evosea</taxon>
        <taxon>Eumycetozoa</taxon>
        <taxon>Dictyostelia</taxon>
        <taxon>Dictyosteliales</taxon>
        <taxon>Dictyosteliaceae</taxon>
        <taxon>Dictyostelium</taxon>
    </lineage>
</organism>
<dbReference type="PANTHER" id="PTHR18934">
    <property type="entry name" value="ATP-DEPENDENT RNA HELICASE"/>
    <property type="match status" value="1"/>
</dbReference>
<dbReference type="GO" id="GO:0008380">
    <property type="term" value="P:RNA splicing"/>
    <property type="evidence" value="ECO:0007669"/>
    <property type="project" value="UniProtKB-KW"/>
</dbReference>
<dbReference type="EMBL" id="JAVFKY010000002">
    <property type="protein sequence ID" value="KAK5580795.1"/>
    <property type="molecule type" value="Genomic_DNA"/>
</dbReference>
<keyword evidence="4" id="KW-0378">Hydrolase</keyword>
<proteinExistence type="predicted"/>
<dbReference type="CDD" id="cd17973">
    <property type="entry name" value="DEXHc_DHX15"/>
    <property type="match status" value="1"/>
</dbReference>
<dbReference type="InterPro" id="IPR011709">
    <property type="entry name" value="DEAD-box_helicase_OB_fold"/>
</dbReference>
<dbReference type="Pfam" id="PF04408">
    <property type="entry name" value="WHD_HA2"/>
    <property type="match status" value="1"/>
</dbReference>
<dbReference type="SMART" id="SM00487">
    <property type="entry name" value="DEXDc"/>
    <property type="match status" value="1"/>
</dbReference>
<feature type="compositionally biased region" description="Low complexity" evidence="9">
    <location>
        <begin position="31"/>
        <end position="43"/>
    </location>
</feature>
<evidence type="ECO:0000259" key="11">
    <source>
        <dbReference type="PROSITE" id="PS51194"/>
    </source>
</evidence>
<feature type="region of interest" description="Disordered" evidence="9">
    <location>
        <begin position="1"/>
        <end position="43"/>
    </location>
</feature>
<dbReference type="InterPro" id="IPR027417">
    <property type="entry name" value="P-loop_NTPase"/>
</dbReference>
<dbReference type="Pfam" id="PF21010">
    <property type="entry name" value="HA2_C"/>
    <property type="match status" value="1"/>
</dbReference>
<keyword evidence="5" id="KW-0347">Helicase</keyword>
<dbReference type="GO" id="GO:0003723">
    <property type="term" value="F:RNA binding"/>
    <property type="evidence" value="ECO:0007669"/>
    <property type="project" value="TreeGrafter"/>
</dbReference>
<evidence type="ECO:0000313" key="12">
    <source>
        <dbReference type="EMBL" id="KAK5580795.1"/>
    </source>
</evidence>
<comment type="caution">
    <text evidence="12">The sequence shown here is derived from an EMBL/GenBank/DDBJ whole genome shotgun (WGS) entry which is preliminary data.</text>
</comment>
<dbReference type="SUPFAM" id="SSF52540">
    <property type="entry name" value="P-loop containing nucleoside triphosphate hydrolases"/>
    <property type="match status" value="1"/>
</dbReference>
<evidence type="ECO:0000256" key="2">
    <source>
        <dbReference type="ARBA" id="ARBA00022664"/>
    </source>
</evidence>
<dbReference type="GO" id="GO:0003724">
    <property type="term" value="F:RNA helicase activity"/>
    <property type="evidence" value="ECO:0007669"/>
    <property type="project" value="UniProtKB-EC"/>
</dbReference>
<dbReference type="Gene3D" id="3.40.50.300">
    <property type="entry name" value="P-loop containing nucleotide triphosphate hydrolases"/>
    <property type="match status" value="2"/>
</dbReference>
<evidence type="ECO:0000256" key="9">
    <source>
        <dbReference type="SAM" id="MobiDB-lite"/>
    </source>
</evidence>
<dbReference type="PROSITE" id="PS51192">
    <property type="entry name" value="HELICASE_ATP_BIND_1"/>
    <property type="match status" value="1"/>
</dbReference>
<evidence type="ECO:0000256" key="3">
    <source>
        <dbReference type="ARBA" id="ARBA00022741"/>
    </source>
</evidence>
<dbReference type="GO" id="GO:0006397">
    <property type="term" value="P:mRNA processing"/>
    <property type="evidence" value="ECO:0007669"/>
    <property type="project" value="UniProtKB-KW"/>
</dbReference>
<dbReference type="GO" id="GO:0016787">
    <property type="term" value="F:hydrolase activity"/>
    <property type="evidence" value="ECO:0007669"/>
    <property type="project" value="UniProtKB-KW"/>
</dbReference>
<dbReference type="GO" id="GO:0005524">
    <property type="term" value="F:ATP binding"/>
    <property type="evidence" value="ECO:0007669"/>
    <property type="project" value="UniProtKB-KW"/>
</dbReference>
<evidence type="ECO:0000256" key="6">
    <source>
        <dbReference type="ARBA" id="ARBA00022840"/>
    </source>
</evidence>
<dbReference type="InterPro" id="IPR007502">
    <property type="entry name" value="Helicase-assoc_dom"/>
</dbReference>
<dbReference type="Pfam" id="PF00270">
    <property type="entry name" value="DEAD"/>
    <property type="match status" value="1"/>
</dbReference>
<dbReference type="CDD" id="cd18791">
    <property type="entry name" value="SF2_C_RHA"/>
    <property type="match status" value="1"/>
</dbReference>
<evidence type="ECO:0000256" key="5">
    <source>
        <dbReference type="ARBA" id="ARBA00022806"/>
    </source>
</evidence>
<dbReference type="InterPro" id="IPR048333">
    <property type="entry name" value="HA2_WH"/>
</dbReference>
<keyword evidence="7" id="KW-0508">mRNA splicing</keyword>
<evidence type="ECO:0000259" key="10">
    <source>
        <dbReference type="PROSITE" id="PS51192"/>
    </source>
</evidence>
<dbReference type="InterPro" id="IPR011545">
    <property type="entry name" value="DEAD/DEAH_box_helicase_dom"/>
</dbReference>
<name>A0AAN7U3D6_9MYCE</name>
<dbReference type="SMART" id="SM00490">
    <property type="entry name" value="HELICc"/>
    <property type="match status" value="1"/>
</dbReference>
<dbReference type="FunFam" id="3.40.50.300:FF:000007">
    <property type="entry name" value="Pre-mRNA-splicing factor ATP-dependent RNA helicase"/>
    <property type="match status" value="1"/>
</dbReference>
<dbReference type="InterPro" id="IPR001650">
    <property type="entry name" value="Helicase_C-like"/>
</dbReference>
<feature type="domain" description="Helicase ATP-binding" evidence="10">
    <location>
        <begin position="84"/>
        <end position="248"/>
    </location>
</feature>
<evidence type="ECO:0000256" key="7">
    <source>
        <dbReference type="ARBA" id="ARBA00023187"/>
    </source>
</evidence>
<dbReference type="Pfam" id="PF07717">
    <property type="entry name" value="OB_NTP_bind"/>
    <property type="match status" value="1"/>
</dbReference>